<dbReference type="EMBL" id="BAABDM010000003">
    <property type="protein sequence ID" value="GAA4094997.1"/>
    <property type="molecule type" value="Genomic_DNA"/>
</dbReference>
<reference evidence="2" key="1">
    <citation type="journal article" date="2019" name="Int. J. Syst. Evol. Microbiol.">
        <title>The Global Catalogue of Microorganisms (GCM) 10K type strain sequencing project: providing services to taxonomists for standard genome sequencing and annotation.</title>
        <authorList>
            <consortium name="The Broad Institute Genomics Platform"/>
            <consortium name="The Broad Institute Genome Sequencing Center for Infectious Disease"/>
            <person name="Wu L."/>
            <person name="Ma J."/>
        </authorList>
    </citation>
    <scope>NUCLEOTIDE SEQUENCE [LARGE SCALE GENOMIC DNA]</scope>
    <source>
        <strain evidence="2">JCM 17304</strain>
    </source>
</reference>
<protein>
    <submittedName>
        <fullName evidence="1">Uncharacterized protein</fullName>
    </submittedName>
</protein>
<comment type="caution">
    <text evidence="1">The sequence shown here is derived from an EMBL/GenBank/DDBJ whole genome shotgun (WGS) entry which is preliminary data.</text>
</comment>
<accession>A0ABP7WRC0</accession>
<keyword evidence="2" id="KW-1185">Reference proteome</keyword>
<sequence length="91" mass="10079">MCYSSNTRDTSECGVELIAQTLCAEDLVVSSGDRADRRRLNRRGEYMSTAANTCYTGKYAGKISIWGGFGHLSLIRWPGSSASRRHSRTVE</sequence>
<organism evidence="1 2">
    <name type="scientific">Zhongshania borealis</name>
    <dbReference type="NCBI Taxonomy" id="889488"/>
    <lineage>
        <taxon>Bacteria</taxon>
        <taxon>Pseudomonadati</taxon>
        <taxon>Pseudomonadota</taxon>
        <taxon>Gammaproteobacteria</taxon>
        <taxon>Cellvibrionales</taxon>
        <taxon>Spongiibacteraceae</taxon>
        <taxon>Zhongshania</taxon>
    </lineage>
</organism>
<gene>
    <name evidence="1" type="ORF">GCM10022414_18870</name>
</gene>
<evidence type="ECO:0000313" key="2">
    <source>
        <dbReference type="Proteomes" id="UP001500392"/>
    </source>
</evidence>
<name>A0ABP7WRC0_9GAMM</name>
<dbReference type="Proteomes" id="UP001500392">
    <property type="component" value="Unassembled WGS sequence"/>
</dbReference>
<proteinExistence type="predicted"/>
<evidence type="ECO:0000313" key="1">
    <source>
        <dbReference type="EMBL" id="GAA4094997.1"/>
    </source>
</evidence>